<dbReference type="InterPro" id="IPR001387">
    <property type="entry name" value="Cro/C1-type_HTH"/>
</dbReference>
<comment type="caution">
    <text evidence="2">The sequence shown here is derived from an EMBL/GenBank/DDBJ whole genome shotgun (WGS) entry which is preliminary data.</text>
</comment>
<reference evidence="2" key="1">
    <citation type="journal article" date="2020" name="mSystems">
        <title>Genome- and Community-Level Interaction Insights into Carbon Utilization and Element Cycling Functions of Hydrothermarchaeota in Hydrothermal Sediment.</title>
        <authorList>
            <person name="Zhou Z."/>
            <person name="Liu Y."/>
            <person name="Xu W."/>
            <person name="Pan J."/>
            <person name="Luo Z.H."/>
            <person name="Li M."/>
        </authorList>
    </citation>
    <scope>NUCLEOTIDE SEQUENCE [LARGE SCALE GENOMIC DNA]</scope>
    <source>
        <strain evidence="2">SpSt-374</strain>
    </source>
</reference>
<dbReference type="EMBL" id="DSPX01000214">
    <property type="protein sequence ID" value="HGG03113.1"/>
    <property type="molecule type" value="Genomic_DNA"/>
</dbReference>
<organism evidence="2">
    <name type="scientific">Planktothricoides sp. SpSt-374</name>
    <dbReference type="NCBI Taxonomy" id="2282167"/>
    <lineage>
        <taxon>Bacteria</taxon>
        <taxon>Bacillati</taxon>
        <taxon>Cyanobacteriota</taxon>
        <taxon>Cyanophyceae</taxon>
        <taxon>Oscillatoriophycideae</taxon>
        <taxon>Oscillatoriales</taxon>
        <taxon>Oscillatoriaceae</taxon>
        <taxon>Planktothricoides</taxon>
    </lineage>
</organism>
<dbReference type="SUPFAM" id="SSF47413">
    <property type="entry name" value="lambda repressor-like DNA-binding domains"/>
    <property type="match status" value="1"/>
</dbReference>
<dbReference type="Gene3D" id="1.10.260.40">
    <property type="entry name" value="lambda repressor-like DNA-binding domains"/>
    <property type="match status" value="1"/>
</dbReference>
<proteinExistence type="predicted"/>
<evidence type="ECO:0000259" key="1">
    <source>
        <dbReference type="PROSITE" id="PS50943"/>
    </source>
</evidence>
<dbReference type="PROSITE" id="PS50943">
    <property type="entry name" value="HTH_CROC1"/>
    <property type="match status" value="1"/>
</dbReference>
<dbReference type="GO" id="GO:0003677">
    <property type="term" value="F:DNA binding"/>
    <property type="evidence" value="ECO:0007669"/>
    <property type="project" value="InterPro"/>
</dbReference>
<name>A0A7C3VJW3_9CYAN</name>
<accession>A0A7C3VJW3</accession>
<dbReference type="InterPro" id="IPR010982">
    <property type="entry name" value="Lambda_DNA-bd_dom_sf"/>
</dbReference>
<gene>
    <name evidence="2" type="ORF">ENR15_21350</name>
</gene>
<feature type="domain" description="HTH cro/C1-type" evidence="1">
    <location>
        <begin position="17"/>
        <end position="48"/>
    </location>
</feature>
<dbReference type="SMART" id="SM00530">
    <property type="entry name" value="HTH_XRE"/>
    <property type="match status" value="1"/>
</dbReference>
<dbReference type="AlphaFoldDB" id="A0A7C3VJW3"/>
<protein>
    <submittedName>
        <fullName evidence="2">XRE family transcriptional regulator</fullName>
    </submittedName>
</protein>
<dbReference type="Pfam" id="PF01381">
    <property type="entry name" value="HTH_3"/>
    <property type="match status" value="1"/>
</dbReference>
<evidence type="ECO:0000313" key="2">
    <source>
        <dbReference type="EMBL" id="HGG03113.1"/>
    </source>
</evidence>
<dbReference type="CDD" id="cd00093">
    <property type="entry name" value="HTH_XRE"/>
    <property type="match status" value="1"/>
</dbReference>
<sequence>MEENQVKIKTKEKYTNLKWIRDQLGLTQEELAFLLGVSQPSVSRCEKGSKDLLVPLSGWQALTQKMKEAGIDLTEPPAIELNADFSPATWKARKRTKKNG</sequence>